<evidence type="ECO:0000313" key="3">
    <source>
        <dbReference type="Proteomes" id="UP000523863"/>
    </source>
</evidence>
<evidence type="ECO:0000259" key="1">
    <source>
        <dbReference type="Pfam" id="PF01844"/>
    </source>
</evidence>
<dbReference type="RefSeq" id="WP_183645160.1">
    <property type="nucleotide sequence ID" value="NZ_JACHBL010000002.1"/>
</dbReference>
<dbReference type="CDD" id="cd00085">
    <property type="entry name" value="HNHc"/>
    <property type="match status" value="1"/>
</dbReference>
<keyword evidence="2" id="KW-0378">Hydrolase</keyword>
<dbReference type="GO" id="GO:0016787">
    <property type="term" value="F:hydrolase activity"/>
    <property type="evidence" value="ECO:0007669"/>
    <property type="project" value="UniProtKB-KW"/>
</dbReference>
<feature type="domain" description="HNH" evidence="1">
    <location>
        <begin position="142"/>
        <end position="194"/>
    </location>
</feature>
<protein>
    <submittedName>
        <fullName evidence="2">5-methylcytosine-specific restriction protein A</fullName>
        <ecNumber evidence="2">3.1.21.-</ecNumber>
    </submittedName>
</protein>
<dbReference type="GO" id="GO:0008270">
    <property type="term" value="F:zinc ion binding"/>
    <property type="evidence" value="ECO:0007669"/>
    <property type="project" value="InterPro"/>
</dbReference>
<dbReference type="InterPro" id="IPR003615">
    <property type="entry name" value="HNH_nuc"/>
</dbReference>
<dbReference type="GO" id="GO:0004519">
    <property type="term" value="F:endonuclease activity"/>
    <property type="evidence" value="ECO:0007669"/>
    <property type="project" value="InterPro"/>
</dbReference>
<comment type="caution">
    <text evidence="2">The sequence shown here is derived from an EMBL/GenBank/DDBJ whole genome shotgun (WGS) entry which is preliminary data.</text>
</comment>
<reference evidence="2 3" key="1">
    <citation type="submission" date="2020-08" db="EMBL/GenBank/DDBJ databases">
        <title>Sequencing the genomes of 1000 actinobacteria strains.</title>
        <authorList>
            <person name="Klenk H.-P."/>
        </authorList>
    </citation>
    <scope>NUCLEOTIDE SEQUENCE [LARGE SCALE GENOMIC DNA]</scope>
    <source>
        <strain evidence="2 3">DSM 23694</strain>
    </source>
</reference>
<keyword evidence="3" id="KW-1185">Reference proteome</keyword>
<dbReference type="AlphaFoldDB" id="A0A7W8YD62"/>
<dbReference type="GO" id="GO:0003676">
    <property type="term" value="F:nucleic acid binding"/>
    <property type="evidence" value="ECO:0007669"/>
    <property type="project" value="InterPro"/>
</dbReference>
<dbReference type="Pfam" id="PF01844">
    <property type="entry name" value="HNH"/>
    <property type="match status" value="1"/>
</dbReference>
<evidence type="ECO:0000313" key="2">
    <source>
        <dbReference type="EMBL" id="MBB5599339.1"/>
    </source>
</evidence>
<dbReference type="EMBL" id="JACHBL010000002">
    <property type="protein sequence ID" value="MBB5599339.1"/>
    <property type="molecule type" value="Genomic_DNA"/>
</dbReference>
<dbReference type="InterPro" id="IPR002711">
    <property type="entry name" value="HNH"/>
</dbReference>
<dbReference type="Proteomes" id="UP000523863">
    <property type="component" value="Unassembled WGS sequence"/>
</dbReference>
<name>A0A7W8YD62_9MICC</name>
<accession>A0A7W8YD62</accession>
<organism evidence="2 3">
    <name type="scientific">Neomicrococcus lactis</name>
    <dbReference type="NCBI Taxonomy" id="732241"/>
    <lineage>
        <taxon>Bacteria</taxon>
        <taxon>Bacillati</taxon>
        <taxon>Actinomycetota</taxon>
        <taxon>Actinomycetes</taxon>
        <taxon>Micrococcales</taxon>
        <taxon>Micrococcaceae</taxon>
        <taxon>Neomicrococcus</taxon>
    </lineage>
</organism>
<proteinExistence type="predicted"/>
<gene>
    <name evidence="2" type="ORF">BKA12_002478</name>
</gene>
<sequence>MRETTPGVRELSTLLQSASFHPMERRTGSFRSPGSVGMKVNNLIANHPSYLGVGLRVTKAEQDIVQEFIAYPELMSTLASSIQDQILGVVSDGFDLHLDDELVAAGIEGDAKSILTVKRERDPRLRRAKIDSVVLAGLPIDCEVCGFDYGKSYGARGQGYIEVHHRSPLHITGVVETTLDDLALLCANCHRMVHRVSPWLSVEKLKETIVR</sequence>
<dbReference type="EC" id="3.1.21.-" evidence="2"/>